<feature type="domain" description="C5a peptidase/Subtilisin-like protease SBT2-like Fn3-like" evidence="12">
    <location>
        <begin position="489"/>
        <end position="574"/>
    </location>
</feature>
<comment type="similarity">
    <text evidence="1 8 9">Belongs to the peptidase S8 family.</text>
</comment>
<dbReference type="PROSITE" id="PS51892">
    <property type="entry name" value="SUBTILASE"/>
    <property type="match status" value="1"/>
</dbReference>
<dbReference type="InterPro" id="IPR000209">
    <property type="entry name" value="Peptidase_S8/S53_dom"/>
</dbReference>
<dbReference type="InterPro" id="IPR023827">
    <property type="entry name" value="Peptidase_S8_Asp-AS"/>
</dbReference>
<dbReference type="Proteomes" id="UP000271241">
    <property type="component" value="Unassembled WGS sequence"/>
</dbReference>
<keyword evidence="14" id="KW-1185">Reference proteome</keyword>
<accession>A0A4P9XVI5</accession>
<dbReference type="AlphaFoldDB" id="A0A4P9XVI5"/>
<feature type="domain" description="Peptidase S8/S53" evidence="10">
    <location>
        <begin position="20"/>
        <end position="430"/>
    </location>
</feature>
<evidence type="ECO:0000259" key="11">
    <source>
        <dbReference type="Pfam" id="PF02225"/>
    </source>
</evidence>
<name>A0A4P9XVI5_9FUNG</name>
<evidence type="ECO:0000256" key="8">
    <source>
        <dbReference type="PROSITE-ProRule" id="PRU01240"/>
    </source>
</evidence>
<dbReference type="Pfam" id="PF02225">
    <property type="entry name" value="PA"/>
    <property type="match status" value="1"/>
</dbReference>
<dbReference type="InterPro" id="IPR046450">
    <property type="entry name" value="PA_dom_sf"/>
</dbReference>
<evidence type="ECO:0000256" key="5">
    <source>
        <dbReference type="ARBA" id="ARBA00022801"/>
    </source>
</evidence>
<evidence type="ECO:0000256" key="7">
    <source>
        <dbReference type="PIRSR" id="PIRSR615500-1"/>
    </source>
</evidence>
<dbReference type="InterPro" id="IPR010435">
    <property type="entry name" value="C5a/SBT2-like_Fn3"/>
</dbReference>
<keyword evidence="2" id="KW-0964">Secreted</keyword>
<evidence type="ECO:0000256" key="3">
    <source>
        <dbReference type="ARBA" id="ARBA00022670"/>
    </source>
</evidence>
<evidence type="ECO:0000256" key="4">
    <source>
        <dbReference type="ARBA" id="ARBA00022729"/>
    </source>
</evidence>
<keyword evidence="6 8" id="KW-0720">Serine protease</keyword>
<dbReference type="PANTHER" id="PTHR43399">
    <property type="entry name" value="SUBTILISIN-RELATED"/>
    <property type="match status" value="1"/>
</dbReference>
<dbReference type="PROSITE" id="PS00137">
    <property type="entry name" value="SUBTILASE_HIS"/>
    <property type="match status" value="1"/>
</dbReference>
<sequence>MADLNAISGVSDVHKRNFRGEGIKVGVVDTGIDYRHGALGGCFGPNCRVVAGYDFAGDKYNGDERTRVEDPDPLDSCNGHGTHVAGIIAANDAKVTGVAPAARLGAYRVTGCKDITQSDVIVAGMERAYLDGMDVINVSMLGLTTWHSSPDAVYAEYLAQRGVIVVAAAGNSGTFGMWLTTAPAISNGALSVASVDGARYMATVFTASTDVDRVIEYYSSMPGNVLNYTEIDVGIVSSATVPADAPPDGACSAVTGNYTGRVAVVRRGGCQFFTKVLNVQRAGAVAAIIYNNPEDEFASPIITDSRVTIPGILIDHINGAALVENIRVNGTAVNVTFAAEARLTDNPNSGLISLFSSWGPGPELDMKPDLAAPGGGIYSTWPVNLGGYASDSGTSMSSPYIAGAVALYKQARGATTLTMDEVRRAFQNAGKPVQPSKGNRDITSVARQGAGVVNVAQAVFGTTRVWPSRLLLNDTQHTTNRGPLGGSVRTITVTNTGNKKRLYRFTHRGSASMRAIGADGMVPNVPTNSSQSAVAIVFPPLAILDAGASQDVTVTIFPPPGLSASEKWVYSGYIIADPKPSLLDIFATGVLTPDAVHVPYLGMKGNMNDIQPLGTAAGYPYILNYRDNSIVPEGGSSTYTFKGYDFPYVALRVEFPVRRVIMRLYNADTNQLMGLIPDSTTYDFGRHDLGTNTVGAALWDGGIESITDGTITGAPNGRYIVQVMALRPFGNPNNDADYDTWRSPTLIVAVGP</sequence>
<dbReference type="GO" id="GO:0004252">
    <property type="term" value="F:serine-type endopeptidase activity"/>
    <property type="evidence" value="ECO:0007669"/>
    <property type="project" value="UniProtKB-UniRule"/>
</dbReference>
<dbReference type="CDD" id="cd07489">
    <property type="entry name" value="Peptidases_S8_5"/>
    <property type="match status" value="1"/>
</dbReference>
<dbReference type="STRING" id="78915.A0A4P9XVI5"/>
<evidence type="ECO:0000313" key="13">
    <source>
        <dbReference type="EMBL" id="RKP10268.1"/>
    </source>
</evidence>
<dbReference type="InterPro" id="IPR051048">
    <property type="entry name" value="Peptidase_S8/S53_subtilisin"/>
</dbReference>
<evidence type="ECO:0000256" key="2">
    <source>
        <dbReference type="ARBA" id="ARBA00022525"/>
    </source>
</evidence>
<evidence type="ECO:0000256" key="1">
    <source>
        <dbReference type="ARBA" id="ARBA00011073"/>
    </source>
</evidence>
<proteinExistence type="inferred from homology"/>
<dbReference type="Gene3D" id="3.50.30.30">
    <property type="match status" value="1"/>
</dbReference>
<evidence type="ECO:0000259" key="12">
    <source>
        <dbReference type="Pfam" id="PF06280"/>
    </source>
</evidence>
<feature type="active site" description="Charge relay system" evidence="7 8">
    <location>
        <position position="80"/>
    </location>
</feature>
<dbReference type="InterPro" id="IPR036852">
    <property type="entry name" value="Peptidase_S8/S53_dom_sf"/>
</dbReference>
<dbReference type="InterPro" id="IPR023828">
    <property type="entry name" value="Peptidase_S8_Ser-AS"/>
</dbReference>
<evidence type="ECO:0000256" key="6">
    <source>
        <dbReference type="ARBA" id="ARBA00022825"/>
    </source>
</evidence>
<dbReference type="SUPFAM" id="SSF52025">
    <property type="entry name" value="PA domain"/>
    <property type="match status" value="1"/>
</dbReference>
<dbReference type="Pfam" id="PF06280">
    <property type="entry name" value="fn3_5"/>
    <property type="match status" value="1"/>
</dbReference>
<dbReference type="OrthoDB" id="10256524at2759"/>
<organism evidence="13 14">
    <name type="scientific">Thamnocephalis sphaerospora</name>
    <dbReference type="NCBI Taxonomy" id="78915"/>
    <lineage>
        <taxon>Eukaryota</taxon>
        <taxon>Fungi</taxon>
        <taxon>Fungi incertae sedis</taxon>
        <taxon>Zoopagomycota</taxon>
        <taxon>Zoopagomycotina</taxon>
        <taxon>Zoopagomycetes</taxon>
        <taxon>Zoopagales</taxon>
        <taxon>Sigmoideomycetaceae</taxon>
        <taxon>Thamnocephalis</taxon>
    </lineage>
</organism>
<dbReference type="PANTHER" id="PTHR43399:SF4">
    <property type="entry name" value="CELL WALL-ASSOCIATED PROTEASE"/>
    <property type="match status" value="1"/>
</dbReference>
<keyword evidence="5 8" id="KW-0378">Hydrolase</keyword>
<keyword evidence="4" id="KW-0732">Signal</keyword>
<feature type="domain" description="PA" evidence="11">
    <location>
        <begin position="247"/>
        <end position="322"/>
    </location>
</feature>
<dbReference type="InterPro" id="IPR003137">
    <property type="entry name" value="PA_domain"/>
</dbReference>
<dbReference type="InterPro" id="IPR015500">
    <property type="entry name" value="Peptidase_S8_subtilisin-rel"/>
</dbReference>
<dbReference type="GO" id="GO:0006508">
    <property type="term" value="P:proteolysis"/>
    <property type="evidence" value="ECO:0007669"/>
    <property type="project" value="UniProtKB-KW"/>
</dbReference>
<feature type="active site" description="Charge relay system" evidence="7 8">
    <location>
        <position position="395"/>
    </location>
</feature>
<evidence type="ECO:0000259" key="10">
    <source>
        <dbReference type="Pfam" id="PF00082"/>
    </source>
</evidence>
<feature type="active site" description="Charge relay system" evidence="7 8">
    <location>
        <position position="29"/>
    </location>
</feature>
<protein>
    <submittedName>
        <fullName evidence="13">Peptidase S8/S53 domain-containing protein</fullName>
    </submittedName>
</protein>
<dbReference type="InterPro" id="IPR034187">
    <property type="entry name" value="Peptidases_S8_5"/>
</dbReference>
<dbReference type="GO" id="GO:0016020">
    <property type="term" value="C:membrane"/>
    <property type="evidence" value="ECO:0007669"/>
    <property type="project" value="InterPro"/>
</dbReference>
<keyword evidence="3 8" id="KW-0645">Protease</keyword>
<dbReference type="PRINTS" id="PR00723">
    <property type="entry name" value="SUBTILISIN"/>
</dbReference>
<dbReference type="InterPro" id="IPR022398">
    <property type="entry name" value="Peptidase_S8_His-AS"/>
</dbReference>
<reference evidence="14" key="1">
    <citation type="journal article" date="2018" name="Nat. Microbiol.">
        <title>Leveraging single-cell genomics to expand the fungal tree of life.</title>
        <authorList>
            <person name="Ahrendt S.R."/>
            <person name="Quandt C.A."/>
            <person name="Ciobanu D."/>
            <person name="Clum A."/>
            <person name="Salamov A."/>
            <person name="Andreopoulos B."/>
            <person name="Cheng J.F."/>
            <person name="Woyke T."/>
            <person name="Pelin A."/>
            <person name="Henrissat B."/>
            <person name="Reynolds N.K."/>
            <person name="Benny G.L."/>
            <person name="Smith M.E."/>
            <person name="James T.Y."/>
            <person name="Grigoriev I.V."/>
        </authorList>
    </citation>
    <scope>NUCLEOTIDE SEQUENCE [LARGE SCALE GENOMIC DNA]</scope>
    <source>
        <strain evidence="14">RSA 1356</strain>
    </source>
</reference>
<evidence type="ECO:0000313" key="14">
    <source>
        <dbReference type="Proteomes" id="UP000271241"/>
    </source>
</evidence>
<gene>
    <name evidence="13" type="ORF">THASP1DRAFT_13091</name>
</gene>
<dbReference type="SUPFAM" id="SSF52743">
    <property type="entry name" value="Subtilisin-like"/>
    <property type="match status" value="1"/>
</dbReference>
<dbReference type="EMBL" id="KZ992461">
    <property type="protein sequence ID" value="RKP10268.1"/>
    <property type="molecule type" value="Genomic_DNA"/>
</dbReference>
<evidence type="ECO:0000256" key="9">
    <source>
        <dbReference type="RuleBase" id="RU003355"/>
    </source>
</evidence>
<dbReference type="PROSITE" id="PS00138">
    <property type="entry name" value="SUBTILASE_SER"/>
    <property type="match status" value="1"/>
</dbReference>
<dbReference type="Gene3D" id="3.40.50.200">
    <property type="entry name" value="Peptidase S8/S53 domain"/>
    <property type="match status" value="1"/>
</dbReference>
<dbReference type="PROSITE" id="PS00136">
    <property type="entry name" value="SUBTILASE_ASP"/>
    <property type="match status" value="1"/>
</dbReference>
<dbReference type="Pfam" id="PF00082">
    <property type="entry name" value="Peptidase_S8"/>
    <property type="match status" value="1"/>
</dbReference>